<keyword evidence="3" id="KW-1185">Reference proteome</keyword>
<reference evidence="2 3" key="1">
    <citation type="submission" date="2024-02" db="EMBL/GenBank/DDBJ databases">
        <title>Identification of pathogenicity and growth-promoting function of Pseudomonas putida variant.</title>
        <authorList>
            <person name="Sun J."/>
        </authorList>
    </citation>
    <scope>NUCLEOTIDE SEQUENCE [LARGE SCALE GENOMIC DNA]</scope>
    <source>
        <strain evidence="2 3">A03</strain>
    </source>
</reference>
<accession>A0ABU8QPV8</accession>
<dbReference type="RefSeq" id="WP_339598523.1">
    <property type="nucleotide sequence ID" value="NZ_JBBHLC010000008.1"/>
</dbReference>
<name>A0ABU8QPV8_9PSED</name>
<feature type="transmembrane region" description="Helical" evidence="1">
    <location>
        <begin position="58"/>
        <end position="75"/>
    </location>
</feature>
<proteinExistence type="predicted"/>
<evidence type="ECO:0000256" key="1">
    <source>
        <dbReference type="SAM" id="Phobius"/>
    </source>
</evidence>
<sequence>MNDGTATENLRRYSAGRWLALLVLLGFAAYTGWTMLIAQQSLIAFGLQLMARPDTAQVVIDLYVMAGLGGVWMVSDHRARGGSWVGVLPYLALTAVFVSVGPLLYIVVKGFARRDTA</sequence>
<dbReference type="EMBL" id="JBBHLC010000008">
    <property type="protein sequence ID" value="MEJ5862665.1"/>
    <property type="molecule type" value="Genomic_DNA"/>
</dbReference>
<keyword evidence="1" id="KW-1133">Transmembrane helix</keyword>
<evidence type="ECO:0000313" key="2">
    <source>
        <dbReference type="EMBL" id="MEJ5862665.1"/>
    </source>
</evidence>
<gene>
    <name evidence="2" type="ORF">V7S98_05440</name>
</gene>
<keyword evidence="1" id="KW-0472">Membrane</keyword>
<keyword evidence="1" id="KW-0812">Transmembrane</keyword>
<evidence type="ECO:0000313" key="3">
    <source>
        <dbReference type="Proteomes" id="UP001380290"/>
    </source>
</evidence>
<protein>
    <submittedName>
        <fullName evidence="2">DUF2834 domain-containing protein</fullName>
    </submittedName>
</protein>
<organism evidence="2 3">
    <name type="scientific">Pseudomonas farsensis</name>
    <dbReference type="NCBI Taxonomy" id="2745492"/>
    <lineage>
        <taxon>Bacteria</taxon>
        <taxon>Pseudomonadati</taxon>
        <taxon>Pseudomonadota</taxon>
        <taxon>Gammaproteobacteria</taxon>
        <taxon>Pseudomonadales</taxon>
        <taxon>Pseudomonadaceae</taxon>
        <taxon>Pseudomonas</taxon>
    </lineage>
</organism>
<feature type="transmembrane region" description="Helical" evidence="1">
    <location>
        <begin position="87"/>
        <end position="108"/>
    </location>
</feature>
<feature type="transmembrane region" description="Helical" evidence="1">
    <location>
        <begin position="18"/>
        <end position="38"/>
    </location>
</feature>
<comment type="caution">
    <text evidence="2">The sequence shown here is derived from an EMBL/GenBank/DDBJ whole genome shotgun (WGS) entry which is preliminary data.</text>
</comment>
<dbReference type="Proteomes" id="UP001380290">
    <property type="component" value="Unassembled WGS sequence"/>
</dbReference>